<dbReference type="Gene3D" id="2.20.28.30">
    <property type="entry name" value="RNA polymerase ii, chain L"/>
    <property type="match status" value="1"/>
</dbReference>
<name>A0A1G9PT01_9FIRM</name>
<evidence type="ECO:0000313" key="2">
    <source>
        <dbReference type="EMBL" id="SDM01849.1"/>
    </source>
</evidence>
<evidence type="ECO:0000259" key="1">
    <source>
        <dbReference type="SMART" id="SM00834"/>
    </source>
</evidence>
<organism evidence="2 3">
    <name type="scientific">Halarsenatibacter silvermanii</name>
    <dbReference type="NCBI Taxonomy" id="321763"/>
    <lineage>
        <taxon>Bacteria</taxon>
        <taxon>Bacillati</taxon>
        <taxon>Bacillota</taxon>
        <taxon>Clostridia</taxon>
        <taxon>Halanaerobiales</taxon>
        <taxon>Halarsenatibacteraceae</taxon>
        <taxon>Halarsenatibacter</taxon>
    </lineage>
</organism>
<keyword evidence="3" id="KW-1185">Reference proteome</keyword>
<dbReference type="SMART" id="SM00834">
    <property type="entry name" value="CxxC_CXXC_SSSS"/>
    <property type="match status" value="1"/>
</dbReference>
<dbReference type="Proteomes" id="UP000199476">
    <property type="component" value="Unassembled WGS sequence"/>
</dbReference>
<gene>
    <name evidence="2" type="ORF">SAMN04488692_11421</name>
</gene>
<proteinExistence type="predicted"/>
<dbReference type="NCBIfam" id="TIGR02605">
    <property type="entry name" value="CxxC_CxxC_SSSS"/>
    <property type="match status" value="1"/>
</dbReference>
<feature type="domain" description="Putative regulatory protein FmdB zinc ribbon" evidence="1">
    <location>
        <begin position="1"/>
        <end position="44"/>
    </location>
</feature>
<dbReference type="Pfam" id="PF09723">
    <property type="entry name" value="Zn_ribbon_8"/>
    <property type="match status" value="1"/>
</dbReference>
<dbReference type="AlphaFoldDB" id="A0A1G9PT01"/>
<dbReference type="InterPro" id="IPR013429">
    <property type="entry name" value="Regulatory_FmdB_Zinc_ribbon"/>
</dbReference>
<dbReference type="RefSeq" id="WP_089760609.1">
    <property type="nucleotide sequence ID" value="NZ_FNGO01000014.1"/>
</dbReference>
<sequence>MPSYNFVCKDCDEEFTIEASMEERDSMEINCPECGSENVKQTFGSIGLLSCSTSGAAGSPG</sequence>
<reference evidence="2 3" key="1">
    <citation type="submission" date="2016-10" db="EMBL/GenBank/DDBJ databases">
        <authorList>
            <person name="de Groot N.N."/>
        </authorList>
    </citation>
    <scope>NUCLEOTIDE SEQUENCE [LARGE SCALE GENOMIC DNA]</scope>
    <source>
        <strain evidence="2 3">SLAS-1</strain>
    </source>
</reference>
<accession>A0A1G9PT01</accession>
<protein>
    <submittedName>
        <fullName evidence="2">Putative regulatory protein, FmdB family</fullName>
    </submittedName>
</protein>
<evidence type="ECO:0000313" key="3">
    <source>
        <dbReference type="Proteomes" id="UP000199476"/>
    </source>
</evidence>
<dbReference type="EMBL" id="FNGO01000014">
    <property type="protein sequence ID" value="SDM01849.1"/>
    <property type="molecule type" value="Genomic_DNA"/>
</dbReference>
<dbReference type="OrthoDB" id="9813321at2"/>